<name>A0AAV4D9C2_9GAST</name>
<reference evidence="2 3" key="1">
    <citation type="journal article" date="2021" name="Elife">
        <title>Chloroplast acquisition without the gene transfer in kleptoplastic sea slugs, Plakobranchus ocellatus.</title>
        <authorList>
            <person name="Maeda T."/>
            <person name="Takahashi S."/>
            <person name="Yoshida T."/>
            <person name="Shimamura S."/>
            <person name="Takaki Y."/>
            <person name="Nagai Y."/>
            <person name="Toyoda A."/>
            <person name="Suzuki Y."/>
            <person name="Arimoto A."/>
            <person name="Ishii H."/>
            <person name="Satoh N."/>
            <person name="Nishiyama T."/>
            <person name="Hasebe M."/>
            <person name="Maruyama T."/>
            <person name="Minagawa J."/>
            <person name="Obokata J."/>
            <person name="Shigenobu S."/>
        </authorList>
    </citation>
    <scope>NUCLEOTIDE SEQUENCE [LARGE SCALE GENOMIC DNA]</scope>
</reference>
<organism evidence="2 3">
    <name type="scientific">Plakobranchus ocellatus</name>
    <dbReference type="NCBI Taxonomy" id="259542"/>
    <lineage>
        <taxon>Eukaryota</taxon>
        <taxon>Metazoa</taxon>
        <taxon>Spiralia</taxon>
        <taxon>Lophotrochozoa</taxon>
        <taxon>Mollusca</taxon>
        <taxon>Gastropoda</taxon>
        <taxon>Heterobranchia</taxon>
        <taxon>Euthyneura</taxon>
        <taxon>Panpulmonata</taxon>
        <taxon>Sacoglossa</taxon>
        <taxon>Placobranchoidea</taxon>
        <taxon>Plakobranchidae</taxon>
        <taxon>Plakobranchus</taxon>
    </lineage>
</organism>
<dbReference type="Proteomes" id="UP000735302">
    <property type="component" value="Unassembled WGS sequence"/>
</dbReference>
<feature type="region of interest" description="Disordered" evidence="1">
    <location>
        <begin position="1"/>
        <end position="23"/>
    </location>
</feature>
<dbReference type="EMBL" id="BLXT01007619">
    <property type="protein sequence ID" value="GFO40531.1"/>
    <property type="molecule type" value="Genomic_DNA"/>
</dbReference>
<comment type="caution">
    <text evidence="2">The sequence shown here is derived from an EMBL/GenBank/DDBJ whole genome shotgun (WGS) entry which is preliminary data.</text>
</comment>
<gene>
    <name evidence="2" type="ORF">PoB_006703600</name>
</gene>
<proteinExistence type="predicted"/>
<feature type="region of interest" description="Disordered" evidence="1">
    <location>
        <begin position="162"/>
        <end position="201"/>
    </location>
</feature>
<dbReference type="AlphaFoldDB" id="A0AAV4D9C2"/>
<evidence type="ECO:0000313" key="3">
    <source>
        <dbReference type="Proteomes" id="UP000735302"/>
    </source>
</evidence>
<sequence length="201" mass="22872">MTRMMKVVMMDPKTNSDTNDEGMREECNVADGQPLLNNDFMNLERLILCLAENENTHVYEELPEDGLSSSSSTKPLTTSSQPLPHLLNMSASLTFPQPNPRQLPTCHRNLRRPPHQWITHDASCCRIQYGFSRQLQFLTGTPLQTYFSHNLSEPKKDIPRAEIAHQAPAKKRREVRKQAEQRAQQDAVRAEGRPSYIAGGF</sequence>
<keyword evidence="3" id="KW-1185">Reference proteome</keyword>
<evidence type="ECO:0000256" key="1">
    <source>
        <dbReference type="SAM" id="MobiDB-lite"/>
    </source>
</evidence>
<evidence type="ECO:0000313" key="2">
    <source>
        <dbReference type="EMBL" id="GFO40531.1"/>
    </source>
</evidence>
<protein>
    <submittedName>
        <fullName evidence="2">Uncharacterized protein</fullName>
    </submittedName>
</protein>
<accession>A0AAV4D9C2</accession>